<reference evidence="2" key="1">
    <citation type="submission" date="2012-06" db="EMBL/GenBank/DDBJ databases">
        <title>The genome sequence of Coniosporium apollinis CBS 100218.</title>
        <authorList>
            <consortium name="The Broad Institute Genome Sequencing Platform"/>
            <person name="Cuomo C."/>
            <person name="Gorbushina A."/>
            <person name="Noack S."/>
            <person name="Walker B."/>
            <person name="Young S.K."/>
            <person name="Zeng Q."/>
            <person name="Gargeya S."/>
            <person name="Fitzgerald M."/>
            <person name="Haas B."/>
            <person name="Abouelleil A."/>
            <person name="Alvarado L."/>
            <person name="Arachchi H.M."/>
            <person name="Berlin A.M."/>
            <person name="Chapman S.B."/>
            <person name="Goldberg J."/>
            <person name="Griggs A."/>
            <person name="Gujja S."/>
            <person name="Hansen M."/>
            <person name="Howarth C."/>
            <person name="Imamovic A."/>
            <person name="Larimer J."/>
            <person name="McCowan C."/>
            <person name="Montmayeur A."/>
            <person name="Murphy C."/>
            <person name="Neiman D."/>
            <person name="Pearson M."/>
            <person name="Priest M."/>
            <person name="Roberts A."/>
            <person name="Saif S."/>
            <person name="Shea T."/>
            <person name="Sisk P."/>
            <person name="Sykes S."/>
            <person name="Wortman J."/>
            <person name="Nusbaum C."/>
            <person name="Birren B."/>
        </authorList>
    </citation>
    <scope>NUCLEOTIDE SEQUENCE [LARGE SCALE GENOMIC DNA]</scope>
    <source>
        <strain evidence="2">CBS 100218</strain>
    </source>
</reference>
<gene>
    <name evidence="1" type="ORF">W97_09189</name>
</gene>
<accession>R7Z7C7</accession>
<evidence type="ECO:0000313" key="2">
    <source>
        <dbReference type="Proteomes" id="UP000016924"/>
    </source>
</evidence>
<dbReference type="RefSeq" id="XP_007785241.1">
    <property type="nucleotide sequence ID" value="XM_007787051.1"/>
</dbReference>
<evidence type="ECO:0000313" key="1">
    <source>
        <dbReference type="EMBL" id="EON69924.1"/>
    </source>
</evidence>
<dbReference type="EMBL" id="JH767641">
    <property type="protein sequence ID" value="EON69924.1"/>
    <property type="molecule type" value="Genomic_DNA"/>
</dbReference>
<keyword evidence="2" id="KW-1185">Reference proteome</keyword>
<sequence length="271" mass="30344">MCAIWHTASHDTIFAESTLIYVQSLDKAFALPTFAKDFKSLATRKARPTDADKRDLKDSRFTGFSLYQMNDNWLHVRKLFSALTVYKSSTSAAVQAAERDTMMVIAAMKGAATDPTPWLLVLDYVLRDCWQAILKTQGSAAQGSIEEDARVIFSNIFSELCLFAHGTAVNAIVIRYPLSAQVTGSYTPESMAKHLDAWYQMLYDFDPRCANPSCLRLLPNPSTVKGKLKFRTLFSVGTRQARVGKHGSRAFISTNRLYAHPCLYTAIYGRK</sequence>
<dbReference type="Proteomes" id="UP000016924">
    <property type="component" value="Unassembled WGS sequence"/>
</dbReference>
<dbReference type="OrthoDB" id="3819974at2759"/>
<dbReference type="AlphaFoldDB" id="R7Z7C7"/>
<protein>
    <submittedName>
        <fullName evidence="1">Uncharacterized protein</fullName>
    </submittedName>
</protein>
<dbReference type="HOGENOM" id="CLU_1026772_0_0_1"/>
<organism evidence="1 2">
    <name type="scientific">Coniosporium apollinis (strain CBS 100218)</name>
    <name type="common">Rock-inhabiting black yeast</name>
    <dbReference type="NCBI Taxonomy" id="1168221"/>
    <lineage>
        <taxon>Eukaryota</taxon>
        <taxon>Fungi</taxon>
        <taxon>Dikarya</taxon>
        <taxon>Ascomycota</taxon>
        <taxon>Pezizomycotina</taxon>
        <taxon>Dothideomycetes</taxon>
        <taxon>Dothideomycetes incertae sedis</taxon>
        <taxon>Coniosporium</taxon>
    </lineage>
</organism>
<proteinExistence type="predicted"/>
<dbReference type="GeneID" id="19906500"/>
<name>R7Z7C7_CONA1</name>